<protein>
    <submittedName>
        <fullName evidence="2">Uncharacterized protein</fullName>
    </submittedName>
</protein>
<dbReference type="AlphaFoldDB" id="A0A915I0F5"/>
<dbReference type="WBParaSite" id="nRc.2.0.1.t07184-RA">
    <property type="protein sequence ID" value="nRc.2.0.1.t07184-RA"/>
    <property type="gene ID" value="nRc.2.0.1.g07184"/>
</dbReference>
<sequence>MMGTVTVMLFFGGSLGLAFSLYLQHFVLQFVQFRDSFAGHAADCCLRPIIYQRMYCICTD</sequence>
<accession>A0A915I0F5</accession>
<evidence type="ECO:0000313" key="2">
    <source>
        <dbReference type="WBParaSite" id="nRc.2.0.1.t07184-RA"/>
    </source>
</evidence>
<name>A0A915I0F5_ROMCU</name>
<evidence type="ECO:0000313" key="1">
    <source>
        <dbReference type="Proteomes" id="UP000887565"/>
    </source>
</evidence>
<reference evidence="2" key="1">
    <citation type="submission" date="2022-11" db="UniProtKB">
        <authorList>
            <consortium name="WormBaseParasite"/>
        </authorList>
    </citation>
    <scope>IDENTIFICATION</scope>
</reference>
<keyword evidence="1" id="KW-1185">Reference proteome</keyword>
<proteinExistence type="predicted"/>
<dbReference type="Proteomes" id="UP000887565">
    <property type="component" value="Unplaced"/>
</dbReference>
<organism evidence="1 2">
    <name type="scientific">Romanomermis culicivorax</name>
    <name type="common">Nematode worm</name>
    <dbReference type="NCBI Taxonomy" id="13658"/>
    <lineage>
        <taxon>Eukaryota</taxon>
        <taxon>Metazoa</taxon>
        <taxon>Ecdysozoa</taxon>
        <taxon>Nematoda</taxon>
        <taxon>Enoplea</taxon>
        <taxon>Dorylaimia</taxon>
        <taxon>Mermithida</taxon>
        <taxon>Mermithoidea</taxon>
        <taxon>Mermithidae</taxon>
        <taxon>Romanomermis</taxon>
    </lineage>
</organism>